<gene>
    <name evidence="3" type="ORF">F1737_04680</name>
</gene>
<dbReference type="AlphaFoldDB" id="A0AA97I418"/>
<dbReference type="KEGG" id="mefw:F1737_04680"/>
<evidence type="ECO:0000313" key="3">
    <source>
        <dbReference type="EMBL" id="WOF16049.1"/>
    </source>
</evidence>
<organism evidence="3 4">
    <name type="scientific">Methanochimaera problematica</name>
    <dbReference type="NCBI Taxonomy" id="2609417"/>
    <lineage>
        <taxon>Archaea</taxon>
        <taxon>Methanobacteriati</taxon>
        <taxon>Methanobacteriota</taxon>
        <taxon>Stenosarchaea group</taxon>
        <taxon>Methanomicrobia</taxon>
        <taxon>Methanomicrobiales</taxon>
        <taxon>Methanomicrobiaceae</taxon>
        <taxon>Methanochimaera</taxon>
    </lineage>
</organism>
<evidence type="ECO:0000259" key="2">
    <source>
        <dbReference type="Pfam" id="PF18862"/>
    </source>
</evidence>
<feature type="domain" description="ApeA N-terminal" evidence="2">
    <location>
        <begin position="7"/>
        <end position="285"/>
    </location>
</feature>
<proteinExistence type="predicted"/>
<dbReference type="InterPro" id="IPR041229">
    <property type="entry name" value="HEPN_Apea"/>
</dbReference>
<reference evidence="3 4" key="1">
    <citation type="submission" date="2019-09" db="EMBL/GenBank/DDBJ databases">
        <title>The complete genome of Methanoplanus sp. FWC-SCC4.</title>
        <authorList>
            <person name="Chen S.-C."/>
            <person name="Zhou Y.-Z."/>
            <person name="Lai M.-C."/>
        </authorList>
    </citation>
    <scope>NUCLEOTIDE SEQUENCE [LARGE SCALE GENOMIC DNA]</scope>
    <source>
        <strain evidence="3 4">FWC-SCC4</strain>
    </source>
</reference>
<accession>A0AA97I418</accession>
<dbReference type="InterPro" id="IPR041223">
    <property type="entry name" value="ApeA_NTD"/>
</dbReference>
<dbReference type="RefSeq" id="WP_317137623.1">
    <property type="nucleotide sequence ID" value="NZ_CP043875.1"/>
</dbReference>
<evidence type="ECO:0000313" key="4">
    <source>
        <dbReference type="Proteomes" id="UP001301797"/>
    </source>
</evidence>
<keyword evidence="4" id="KW-1185">Reference proteome</keyword>
<protein>
    <recommendedName>
        <fullName evidence="5">ApeA N-terminal domain-containing protein</fullName>
    </recommendedName>
</protein>
<feature type="domain" description="Apea-like HEPN" evidence="1">
    <location>
        <begin position="315"/>
        <end position="453"/>
    </location>
</feature>
<dbReference type="EMBL" id="CP043875">
    <property type="protein sequence ID" value="WOF16049.1"/>
    <property type="molecule type" value="Genomic_DNA"/>
</dbReference>
<evidence type="ECO:0008006" key="5">
    <source>
        <dbReference type="Google" id="ProtNLM"/>
    </source>
</evidence>
<evidence type="ECO:0000259" key="1">
    <source>
        <dbReference type="Pfam" id="PF18739"/>
    </source>
</evidence>
<name>A0AA97I418_9EURY</name>
<sequence>MRETLLINGKWQIPGLGDEPVTGTLSLTPGKNAILELKNPFPEEIAKKRQVYLFREIAKQNFYPIITGKGNNSSQITLVESGFIKSGIYSGLRKGFLYTSDIVIDGEIFLKKEDISFDSVSVNFEHVNRWFNYSEDLIKENNLKSDKYKSGSLTYNIKNQFEIAIKLNHEITGIKNLTLNENPDIKINYPSLKELSEIIKDLTVIQNFFSFFISFPVYATDIYAIREKNPLLSEYVGKKIKSGSKIYLLNSRIMGFNNSKTISEIPYLTPFMDISENFEEKLNLWFDFSKKYSALIDLYFESTFYSKGIPENIFLALCQSLELYHRVSGKFKNYVINPEEYKNRMNSVKKALQKQNVFPKKVRESIMSTLKFGNRLNFENRIFDILNYHSGYMSEYIKDFENFSKNVSSARNFIVHRDIHMINNPPDKEMIAELIILLDIILHICILSELKFSPAEIHGIGNKFFYYKISTYN</sequence>
<dbReference type="Pfam" id="PF18862">
    <property type="entry name" value="ApeA_NTD1"/>
    <property type="match status" value="1"/>
</dbReference>
<dbReference type="Pfam" id="PF18739">
    <property type="entry name" value="HEPN_Apea"/>
    <property type="match status" value="1"/>
</dbReference>
<dbReference type="GeneID" id="85229447"/>
<dbReference type="Proteomes" id="UP001301797">
    <property type="component" value="Chromosome"/>
</dbReference>